<name>A0A7X3LG90_9BACL</name>
<keyword evidence="10" id="KW-0067">ATP-binding</keyword>
<evidence type="ECO:0000256" key="14">
    <source>
        <dbReference type="SAM" id="Coils"/>
    </source>
</evidence>
<evidence type="ECO:0000256" key="11">
    <source>
        <dbReference type="ARBA" id="ARBA00022989"/>
    </source>
</evidence>
<feature type="domain" description="Histidine kinase" evidence="16">
    <location>
        <begin position="476"/>
        <end position="579"/>
    </location>
</feature>
<comment type="caution">
    <text evidence="18">The sequence shown here is derived from an EMBL/GenBank/DDBJ whole genome shotgun (WGS) entry which is preliminary data.</text>
</comment>
<keyword evidence="14" id="KW-0175">Coiled coil</keyword>
<dbReference type="EMBL" id="WUBI01000001">
    <property type="protein sequence ID" value="MWV44481.1"/>
    <property type="molecule type" value="Genomic_DNA"/>
</dbReference>
<organism evidence="18 19">
    <name type="scientific">Paenibacillus dendrobii</name>
    <dbReference type="NCBI Taxonomy" id="2691084"/>
    <lineage>
        <taxon>Bacteria</taxon>
        <taxon>Bacillati</taxon>
        <taxon>Bacillota</taxon>
        <taxon>Bacilli</taxon>
        <taxon>Bacillales</taxon>
        <taxon>Paenibacillaceae</taxon>
        <taxon>Paenibacillus</taxon>
    </lineage>
</organism>
<evidence type="ECO:0000256" key="1">
    <source>
        <dbReference type="ARBA" id="ARBA00000085"/>
    </source>
</evidence>
<evidence type="ECO:0000256" key="4">
    <source>
        <dbReference type="ARBA" id="ARBA00022475"/>
    </source>
</evidence>
<reference evidence="18 19" key="1">
    <citation type="submission" date="2019-12" db="EMBL/GenBank/DDBJ databases">
        <title>Paenibacillus sp. nov., an endophytic bacterium isolated from the stem of Dendrobium.</title>
        <authorList>
            <person name="Zhao R."/>
        </authorList>
    </citation>
    <scope>NUCLEOTIDE SEQUENCE [LARGE SCALE GENOMIC DNA]</scope>
    <source>
        <strain evidence="18 19">HJL G12</strain>
    </source>
</reference>
<dbReference type="Pfam" id="PF06580">
    <property type="entry name" value="His_kinase"/>
    <property type="match status" value="1"/>
</dbReference>
<dbReference type="SUPFAM" id="SSF55874">
    <property type="entry name" value="ATPase domain of HSP90 chaperone/DNA topoisomerase II/histidine kinase"/>
    <property type="match status" value="1"/>
</dbReference>
<dbReference type="SMART" id="SM00387">
    <property type="entry name" value="HATPase_c"/>
    <property type="match status" value="1"/>
</dbReference>
<keyword evidence="6" id="KW-0808">Transferase</keyword>
<dbReference type="PANTHER" id="PTHR34220">
    <property type="entry name" value="SENSOR HISTIDINE KINASE YPDA"/>
    <property type="match status" value="1"/>
</dbReference>
<evidence type="ECO:0000313" key="18">
    <source>
        <dbReference type="EMBL" id="MWV44481.1"/>
    </source>
</evidence>
<keyword evidence="7 15" id="KW-0812">Transmembrane</keyword>
<keyword evidence="9 18" id="KW-0418">Kinase</keyword>
<evidence type="ECO:0000256" key="7">
    <source>
        <dbReference type="ARBA" id="ARBA00022692"/>
    </source>
</evidence>
<keyword evidence="5" id="KW-0597">Phosphoprotein</keyword>
<gene>
    <name evidence="18" type="ORF">GRF59_12675</name>
</gene>
<dbReference type="AlphaFoldDB" id="A0A7X3LG90"/>
<evidence type="ECO:0000256" key="3">
    <source>
        <dbReference type="ARBA" id="ARBA00012438"/>
    </source>
</evidence>
<dbReference type="Gene3D" id="3.30.565.10">
    <property type="entry name" value="Histidine kinase-like ATPase, C-terminal domain"/>
    <property type="match status" value="1"/>
</dbReference>
<dbReference type="InterPro" id="IPR004358">
    <property type="entry name" value="Sig_transdc_His_kin-like_C"/>
</dbReference>
<dbReference type="PROSITE" id="PS50885">
    <property type="entry name" value="HAMP"/>
    <property type="match status" value="1"/>
</dbReference>
<dbReference type="PROSITE" id="PS50109">
    <property type="entry name" value="HIS_KIN"/>
    <property type="match status" value="1"/>
</dbReference>
<evidence type="ECO:0000256" key="13">
    <source>
        <dbReference type="ARBA" id="ARBA00023136"/>
    </source>
</evidence>
<evidence type="ECO:0000256" key="10">
    <source>
        <dbReference type="ARBA" id="ARBA00022840"/>
    </source>
</evidence>
<sequence>MDRLSPFTQKVRQFIIPTSFKRKLVHVLLLSTFIPLLLIGIISYISMHTILETKITSGIHSNLKQVRVSLENVLGNLNYASQQLAFDGRVGKDLYAYMTNDHPYDRKILAGEIETEMNLLTSTNPNIGLMLYYDKSTNQTLFPNLQVRENFDPDQLPIFTKLTGMTYYGPHQTLNAQFDRTVMSITRKIDVPDLDQLYIYMETDNRLVDTIFNKLQYGMEVSHLIIDTDNRVAYSEQPASFPVGMKLAEQGGSDSRSAFGNQYMFDESSNQGWRVVAVIPMKSYKQEILNWFLQFAAIAVLSLFVSLGFALLIWRTVTRPLTRLNREIRSMAYQQSAREIQLTGTDEFDYSLRRFHEMKGTVIQLIEDIKENERNKSRLEVEKMIAQINPHFVHNTLDTIRWQARINGQEDIDHLISTLNRVLHYNLGKGETASISEELEALKDYIALQEVRYQFHFDIRIAVEPEQLELRIPRFMLQPLVENALYHGIADDGFIVVDITQQEGGIRIEVSDNGAGMTPEEADRLLQGDTSAHTRRGMGIGMPYVIRTLKYQYGDSAEIQIRSQHGEGTSIIIIIPLPLPTKGE</sequence>
<dbReference type="Gene3D" id="6.10.340.10">
    <property type="match status" value="1"/>
</dbReference>
<comment type="subcellular location">
    <subcellularLocation>
        <location evidence="2">Cell membrane</location>
        <topology evidence="2">Multi-pass membrane protein</topology>
    </subcellularLocation>
</comment>
<keyword evidence="12" id="KW-0902">Two-component regulatory system</keyword>
<dbReference type="RefSeq" id="WP_160497893.1">
    <property type="nucleotide sequence ID" value="NZ_WUBI01000001.1"/>
</dbReference>
<dbReference type="InterPro" id="IPR010559">
    <property type="entry name" value="Sig_transdc_His_kin_internal"/>
</dbReference>
<keyword evidence="13 15" id="KW-0472">Membrane</keyword>
<feature type="transmembrane region" description="Helical" evidence="15">
    <location>
        <begin position="291"/>
        <end position="314"/>
    </location>
</feature>
<evidence type="ECO:0000256" key="9">
    <source>
        <dbReference type="ARBA" id="ARBA00022777"/>
    </source>
</evidence>
<dbReference type="PRINTS" id="PR00344">
    <property type="entry name" value="BCTRLSENSOR"/>
</dbReference>
<dbReference type="GO" id="GO:0005886">
    <property type="term" value="C:plasma membrane"/>
    <property type="evidence" value="ECO:0007669"/>
    <property type="project" value="UniProtKB-SubCell"/>
</dbReference>
<comment type="catalytic activity">
    <reaction evidence="1">
        <text>ATP + protein L-histidine = ADP + protein N-phospho-L-histidine.</text>
        <dbReference type="EC" id="2.7.13.3"/>
    </reaction>
</comment>
<feature type="domain" description="HAMP" evidence="17">
    <location>
        <begin position="315"/>
        <end position="367"/>
    </location>
</feature>
<evidence type="ECO:0000256" key="5">
    <source>
        <dbReference type="ARBA" id="ARBA00022553"/>
    </source>
</evidence>
<dbReference type="InterPro" id="IPR050640">
    <property type="entry name" value="Bact_2-comp_sensor_kinase"/>
</dbReference>
<dbReference type="InterPro" id="IPR003594">
    <property type="entry name" value="HATPase_dom"/>
</dbReference>
<feature type="transmembrane region" description="Helical" evidence="15">
    <location>
        <begin position="24"/>
        <end position="47"/>
    </location>
</feature>
<keyword evidence="11 15" id="KW-1133">Transmembrane helix</keyword>
<evidence type="ECO:0000259" key="17">
    <source>
        <dbReference type="PROSITE" id="PS50885"/>
    </source>
</evidence>
<proteinExistence type="predicted"/>
<evidence type="ECO:0000256" key="15">
    <source>
        <dbReference type="SAM" id="Phobius"/>
    </source>
</evidence>
<keyword evidence="8" id="KW-0547">Nucleotide-binding</keyword>
<protein>
    <recommendedName>
        <fullName evidence="3">histidine kinase</fullName>
        <ecNumber evidence="3">2.7.13.3</ecNumber>
    </recommendedName>
</protein>
<evidence type="ECO:0000256" key="12">
    <source>
        <dbReference type="ARBA" id="ARBA00023012"/>
    </source>
</evidence>
<keyword evidence="4" id="KW-1003">Cell membrane</keyword>
<dbReference type="Proteomes" id="UP000460318">
    <property type="component" value="Unassembled WGS sequence"/>
</dbReference>
<dbReference type="Pfam" id="PF02518">
    <property type="entry name" value="HATPase_c"/>
    <property type="match status" value="1"/>
</dbReference>
<dbReference type="InterPro" id="IPR005467">
    <property type="entry name" value="His_kinase_dom"/>
</dbReference>
<evidence type="ECO:0000313" key="19">
    <source>
        <dbReference type="Proteomes" id="UP000460318"/>
    </source>
</evidence>
<dbReference type="InterPro" id="IPR036890">
    <property type="entry name" value="HATPase_C_sf"/>
</dbReference>
<evidence type="ECO:0000256" key="2">
    <source>
        <dbReference type="ARBA" id="ARBA00004651"/>
    </source>
</evidence>
<dbReference type="GO" id="GO:0005524">
    <property type="term" value="F:ATP binding"/>
    <property type="evidence" value="ECO:0007669"/>
    <property type="project" value="UniProtKB-KW"/>
</dbReference>
<evidence type="ECO:0000256" key="6">
    <source>
        <dbReference type="ARBA" id="ARBA00022679"/>
    </source>
</evidence>
<accession>A0A7X3LG90</accession>
<keyword evidence="19" id="KW-1185">Reference proteome</keyword>
<dbReference type="InterPro" id="IPR003660">
    <property type="entry name" value="HAMP_dom"/>
</dbReference>
<dbReference type="PANTHER" id="PTHR34220:SF11">
    <property type="entry name" value="SENSOR PROTEIN KINASE HPTS"/>
    <property type="match status" value="1"/>
</dbReference>
<evidence type="ECO:0000259" key="16">
    <source>
        <dbReference type="PROSITE" id="PS50109"/>
    </source>
</evidence>
<dbReference type="EC" id="2.7.13.3" evidence="3"/>
<evidence type="ECO:0000256" key="8">
    <source>
        <dbReference type="ARBA" id="ARBA00022741"/>
    </source>
</evidence>
<feature type="coiled-coil region" evidence="14">
    <location>
        <begin position="362"/>
        <end position="389"/>
    </location>
</feature>
<dbReference type="GO" id="GO:0000155">
    <property type="term" value="F:phosphorelay sensor kinase activity"/>
    <property type="evidence" value="ECO:0007669"/>
    <property type="project" value="InterPro"/>
</dbReference>